<dbReference type="EMBL" id="SDMP01000016">
    <property type="protein sequence ID" value="RYR03422.1"/>
    <property type="molecule type" value="Genomic_DNA"/>
</dbReference>
<dbReference type="PANTHER" id="PTHR11453:SF40">
    <property type="entry name" value="BORON TRANSPORTER 4-RELATED"/>
    <property type="match status" value="1"/>
</dbReference>
<sequence length="165" mass="18453">MQDMGKTLLCGLIGLPPSNGVLPQSPMHTKSMAVLKKQLIRRKMVKSAKESIKQKASKSEIYGNLQAVFIKMNSTQDGLKDSRLNLIWAIHNSGGKRICILYVHVPTATIPIKSVAGEHQVQEHRENEEQGMRNILNDYLIICRRIGVEAENCILLIRIALKKGL</sequence>
<accession>A0A444YND5</accession>
<dbReference type="GO" id="GO:0005886">
    <property type="term" value="C:plasma membrane"/>
    <property type="evidence" value="ECO:0007669"/>
    <property type="project" value="TreeGrafter"/>
</dbReference>
<comment type="caution">
    <text evidence="1">The sequence shown here is derived from an EMBL/GenBank/DDBJ whole genome shotgun (WGS) entry which is preliminary data.</text>
</comment>
<keyword evidence="2" id="KW-1185">Reference proteome</keyword>
<dbReference type="STRING" id="3818.A0A444YND5"/>
<dbReference type="AlphaFoldDB" id="A0A444YND5"/>
<dbReference type="GO" id="GO:0050801">
    <property type="term" value="P:monoatomic ion homeostasis"/>
    <property type="evidence" value="ECO:0007669"/>
    <property type="project" value="TreeGrafter"/>
</dbReference>
<gene>
    <name evidence="1" type="ORF">Ahy_B06g082355</name>
</gene>
<dbReference type="Proteomes" id="UP000289738">
    <property type="component" value="Chromosome B06"/>
</dbReference>
<dbReference type="InterPro" id="IPR003020">
    <property type="entry name" value="HCO3_transpt_euk"/>
</dbReference>
<dbReference type="GO" id="GO:0006820">
    <property type="term" value="P:monoatomic anion transport"/>
    <property type="evidence" value="ECO:0007669"/>
    <property type="project" value="InterPro"/>
</dbReference>
<dbReference type="GO" id="GO:0005452">
    <property type="term" value="F:solute:inorganic anion antiporter activity"/>
    <property type="evidence" value="ECO:0007669"/>
    <property type="project" value="InterPro"/>
</dbReference>
<proteinExistence type="predicted"/>
<evidence type="ECO:0000313" key="2">
    <source>
        <dbReference type="Proteomes" id="UP000289738"/>
    </source>
</evidence>
<dbReference type="PANTHER" id="PTHR11453">
    <property type="entry name" value="ANION EXCHANGE PROTEIN"/>
    <property type="match status" value="1"/>
</dbReference>
<name>A0A444YND5_ARAHY</name>
<protein>
    <submittedName>
        <fullName evidence="1">Uncharacterized protein</fullName>
    </submittedName>
</protein>
<evidence type="ECO:0000313" key="1">
    <source>
        <dbReference type="EMBL" id="RYR03422.1"/>
    </source>
</evidence>
<organism evidence="1 2">
    <name type="scientific">Arachis hypogaea</name>
    <name type="common">Peanut</name>
    <dbReference type="NCBI Taxonomy" id="3818"/>
    <lineage>
        <taxon>Eukaryota</taxon>
        <taxon>Viridiplantae</taxon>
        <taxon>Streptophyta</taxon>
        <taxon>Embryophyta</taxon>
        <taxon>Tracheophyta</taxon>
        <taxon>Spermatophyta</taxon>
        <taxon>Magnoliopsida</taxon>
        <taxon>eudicotyledons</taxon>
        <taxon>Gunneridae</taxon>
        <taxon>Pentapetalae</taxon>
        <taxon>rosids</taxon>
        <taxon>fabids</taxon>
        <taxon>Fabales</taxon>
        <taxon>Fabaceae</taxon>
        <taxon>Papilionoideae</taxon>
        <taxon>50 kb inversion clade</taxon>
        <taxon>dalbergioids sensu lato</taxon>
        <taxon>Dalbergieae</taxon>
        <taxon>Pterocarpus clade</taxon>
        <taxon>Arachis</taxon>
    </lineage>
</organism>
<reference evidence="1 2" key="1">
    <citation type="submission" date="2019-01" db="EMBL/GenBank/DDBJ databases">
        <title>Sequencing of cultivated peanut Arachis hypogaea provides insights into genome evolution and oil improvement.</title>
        <authorList>
            <person name="Chen X."/>
        </authorList>
    </citation>
    <scope>NUCLEOTIDE SEQUENCE [LARGE SCALE GENOMIC DNA]</scope>
    <source>
        <strain evidence="2">cv. Fuhuasheng</strain>
        <tissue evidence="1">Leaves</tissue>
    </source>
</reference>